<keyword evidence="1" id="KW-1133">Transmembrane helix</keyword>
<dbReference type="Proteomes" id="UP001144256">
    <property type="component" value="Unassembled WGS sequence"/>
</dbReference>
<feature type="transmembrane region" description="Helical" evidence="1">
    <location>
        <begin position="189"/>
        <end position="208"/>
    </location>
</feature>
<evidence type="ECO:0000256" key="1">
    <source>
        <dbReference type="SAM" id="Phobius"/>
    </source>
</evidence>
<feature type="transmembrane region" description="Helical" evidence="1">
    <location>
        <begin position="153"/>
        <end position="183"/>
    </location>
</feature>
<feature type="transmembrane region" description="Helical" evidence="1">
    <location>
        <begin position="220"/>
        <end position="240"/>
    </location>
</feature>
<reference evidence="2" key="1">
    <citation type="submission" date="2022-06" db="EMBL/GenBank/DDBJ databases">
        <title>Vallitalea longa sp. nov., an anaerobic bacterium isolated from marine sediment.</title>
        <authorList>
            <person name="Hirano S."/>
            <person name="Terahara T."/>
            <person name="Mori K."/>
            <person name="Hamada M."/>
            <person name="Matsumoto R."/>
            <person name="Kobayashi T."/>
        </authorList>
    </citation>
    <scope>NUCLEOTIDE SEQUENCE</scope>
    <source>
        <strain evidence="2">SH18-1</strain>
    </source>
</reference>
<organism evidence="2 3">
    <name type="scientific">Vallitalea longa</name>
    <dbReference type="NCBI Taxonomy" id="2936439"/>
    <lineage>
        <taxon>Bacteria</taxon>
        <taxon>Bacillati</taxon>
        <taxon>Bacillota</taxon>
        <taxon>Clostridia</taxon>
        <taxon>Lachnospirales</taxon>
        <taxon>Vallitaleaceae</taxon>
        <taxon>Vallitalea</taxon>
    </lineage>
</organism>
<proteinExistence type="predicted"/>
<comment type="caution">
    <text evidence="2">The sequence shown here is derived from an EMBL/GenBank/DDBJ whole genome shotgun (WGS) entry which is preliminary data.</text>
</comment>
<evidence type="ECO:0000313" key="3">
    <source>
        <dbReference type="Proteomes" id="UP001144256"/>
    </source>
</evidence>
<feature type="transmembrane region" description="Helical" evidence="1">
    <location>
        <begin position="40"/>
        <end position="61"/>
    </location>
</feature>
<accession>A0A9W5YAH1</accession>
<name>A0A9W5YAH1_9FIRM</name>
<keyword evidence="3" id="KW-1185">Reference proteome</keyword>
<gene>
    <name evidence="2" type="ORF">SH1V18_15860</name>
</gene>
<feature type="transmembrane region" description="Helical" evidence="1">
    <location>
        <begin position="82"/>
        <end position="107"/>
    </location>
</feature>
<dbReference type="EMBL" id="BRLB01000003">
    <property type="protein sequence ID" value="GKX29106.1"/>
    <property type="molecule type" value="Genomic_DNA"/>
</dbReference>
<feature type="transmembrane region" description="Helical" evidence="1">
    <location>
        <begin position="119"/>
        <end position="141"/>
    </location>
</feature>
<keyword evidence="1" id="KW-0812">Transmembrane</keyword>
<evidence type="ECO:0000313" key="2">
    <source>
        <dbReference type="EMBL" id="GKX29106.1"/>
    </source>
</evidence>
<dbReference type="AlphaFoldDB" id="A0A9W5YAH1"/>
<sequence length="358" mass="42063">MKSLIKYELKRDRVFIWALLVMTIIFSIIYISIYDLTNKNTTISITIILLCISFIILLKRLNHIVNDTLRNREHMGLIPKSVFQIVMANCIVVYMDCIIFGIIIAYIYVNSYNFNPPLLILVITNLIFTFYILTTLIYIILNKYIKIQILSALICILSLILIIKLITINNGLLLGFYFINIYLIESYQITMLIIISLICIITLCKILGYKYRNRAKNLKIIILIIITIVLINFTTQYYVYSHRNIDDTQVPFVEDTNLVGTWKTVDFVKDYNNYIPKNNDNEFIFECLTFKQNGSIDEKPLSSWTNGFVMNFPLDQTKAAYVIEEINNEKYLYIQWKSGDYVYRHTKPSYYVLKKISK</sequence>
<keyword evidence="1" id="KW-0472">Membrane</keyword>
<dbReference type="RefSeq" id="WP_281814290.1">
    <property type="nucleotide sequence ID" value="NZ_BRLB01000003.1"/>
</dbReference>
<feature type="transmembrane region" description="Helical" evidence="1">
    <location>
        <begin position="14"/>
        <end position="34"/>
    </location>
</feature>
<protein>
    <submittedName>
        <fullName evidence="2">Uncharacterized protein</fullName>
    </submittedName>
</protein>